<organism evidence="2 3">
    <name type="scientific">Candidatus Woesebacteria bacterium GW2011_GWB1_38_8</name>
    <dbReference type="NCBI Taxonomy" id="1618570"/>
    <lineage>
        <taxon>Bacteria</taxon>
        <taxon>Candidatus Woeseibacteriota</taxon>
    </lineage>
</organism>
<dbReference type="InterPro" id="IPR023577">
    <property type="entry name" value="CYTH_domain"/>
</dbReference>
<gene>
    <name evidence="2" type="ORF">UT08_C0001G0001</name>
</gene>
<dbReference type="InterPro" id="IPR008173">
    <property type="entry name" value="Adenylyl_cyclase_CyaB"/>
</dbReference>
<dbReference type="PROSITE" id="PS51707">
    <property type="entry name" value="CYTH"/>
    <property type="match status" value="1"/>
</dbReference>
<evidence type="ECO:0000313" key="3">
    <source>
        <dbReference type="Proteomes" id="UP000034081"/>
    </source>
</evidence>
<dbReference type="NCBIfam" id="TIGR00318">
    <property type="entry name" value="cyaB"/>
    <property type="match status" value="1"/>
</dbReference>
<dbReference type="AlphaFoldDB" id="A0A0G0LDY8"/>
<dbReference type="Pfam" id="PF01928">
    <property type="entry name" value="CYTH"/>
    <property type="match status" value="1"/>
</dbReference>
<reference evidence="2 3" key="1">
    <citation type="journal article" date="2015" name="Nature">
        <title>rRNA introns, odd ribosomes, and small enigmatic genomes across a large radiation of phyla.</title>
        <authorList>
            <person name="Brown C.T."/>
            <person name="Hug L.A."/>
            <person name="Thomas B.C."/>
            <person name="Sharon I."/>
            <person name="Castelle C.J."/>
            <person name="Singh A."/>
            <person name="Wilkins M.J."/>
            <person name="Williams K.H."/>
            <person name="Banfield J.F."/>
        </authorList>
    </citation>
    <scope>NUCLEOTIDE SEQUENCE [LARGE SCALE GENOMIC DNA]</scope>
</reference>
<protein>
    <recommendedName>
        <fullName evidence="1">CYTH domain-containing protein</fullName>
    </recommendedName>
</protein>
<dbReference type="EMBL" id="LBVL01000001">
    <property type="protein sequence ID" value="KKQ86135.1"/>
    <property type="molecule type" value="Genomic_DNA"/>
</dbReference>
<sequence length="191" mass="22628">MAYNDQEIELKLPLAPEQYRQIRVKLIKKTKFIKSSHHIDDYYTPKHKSFLEPKYPYEWLTLRKRDGKVLLNYKHWYPENTKFTTHCDEYETEISSYESTRKMLKALNFEKIISVNKKRDVFEYKSDLEIALDEVLGLGHFIEVEAIKDFGSVDKARKEILKFTGSLGLKRTKTVPGGYAAELMRRRKLLS</sequence>
<accession>A0A0G0LDY8</accession>
<feature type="domain" description="CYTH" evidence="1">
    <location>
        <begin position="5"/>
        <end position="185"/>
    </location>
</feature>
<name>A0A0G0LDY8_9BACT</name>
<dbReference type="STRING" id="1618570.UT08_C0001G0001"/>
<dbReference type="Proteomes" id="UP000034081">
    <property type="component" value="Unassembled WGS sequence"/>
</dbReference>
<evidence type="ECO:0000259" key="1">
    <source>
        <dbReference type="PROSITE" id="PS51707"/>
    </source>
</evidence>
<proteinExistence type="predicted"/>
<dbReference type="PANTHER" id="PTHR21028:SF2">
    <property type="entry name" value="CYTH DOMAIN-CONTAINING PROTEIN"/>
    <property type="match status" value="1"/>
</dbReference>
<dbReference type="SUPFAM" id="SSF55154">
    <property type="entry name" value="CYTH-like phosphatases"/>
    <property type="match status" value="1"/>
</dbReference>
<dbReference type="Gene3D" id="2.40.320.10">
    <property type="entry name" value="Hypothetical Protein Pfu-838710-001"/>
    <property type="match status" value="1"/>
</dbReference>
<evidence type="ECO:0000313" key="2">
    <source>
        <dbReference type="EMBL" id="KKQ86135.1"/>
    </source>
</evidence>
<dbReference type="InterPro" id="IPR033469">
    <property type="entry name" value="CYTH-like_dom_sf"/>
</dbReference>
<comment type="caution">
    <text evidence="2">The sequence shown here is derived from an EMBL/GenBank/DDBJ whole genome shotgun (WGS) entry which is preliminary data.</text>
</comment>
<dbReference type="PANTHER" id="PTHR21028">
    <property type="entry name" value="SI:CH211-156B7.4"/>
    <property type="match status" value="1"/>
</dbReference>
<dbReference type="CDD" id="cd07890">
    <property type="entry name" value="CYTH-like_AC_IV-like"/>
    <property type="match status" value="1"/>
</dbReference>